<organism evidence="4 5">
    <name type="scientific">Marasmius tenuissimus</name>
    <dbReference type="NCBI Taxonomy" id="585030"/>
    <lineage>
        <taxon>Eukaryota</taxon>
        <taxon>Fungi</taxon>
        <taxon>Dikarya</taxon>
        <taxon>Basidiomycota</taxon>
        <taxon>Agaricomycotina</taxon>
        <taxon>Agaricomycetes</taxon>
        <taxon>Agaricomycetidae</taxon>
        <taxon>Agaricales</taxon>
        <taxon>Marasmiineae</taxon>
        <taxon>Marasmiaceae</taxon>
        <taxon>Marasmius</taxon>
    </lineage>
</organism>
<protein>
    <recommendedName>
        <fullName evidence="3">Amidohydrolase-related domain-containing protein</fullName>
    </recommendedName>
</protein>
<evidence type="ECO:0000259" key="3">
    <source>
        <dbReference type="Pfam" id="PF01979"/>
    </source>
</evidence>
<sequence>MSFIVFHKVSMYGDDKAHLPTHNATAARQRRRPRSLALLSPLIVFAVLSYFSAFLWNDEPEQHLTRLPRNAQQVIDRCAHLNTLPSPPKDFYNRTQSDRFDASLAPKHPVVVRNATILTGEVAEGLEIVFGDVLLDKGIIKAVGKIGKLDGEVEEIQAHGAWVTAGIVDLHSHMGDDASPELSGSSDTNSRKGITQPWLRSLDGINTHDVSYRLSISGGITTAVILPGSANAIGGQAFPIKLRRTSEKSTSSMLLESPFKSPLHWRHLKQACGENPSRVYSGTRMDTIWSFRAAYEEARKLKEKQDAYCAKVEAGRWNSLENEFPDDLQWEALVDVLRGKVKIQNHCYEAVDLDGIVRLSNEFNFSIAGFHHAHEAFLLPDLLKKTYGHPPIVAMFATNARYKREAYRGSEFAPKVLAENGIGVVMKSDHPVLNSRYLPHEAQQAHYFGLPASVALASITTTPAKAAGLDHRVGRVKTGYDADLVIWDAHPLALGATPIQVFIDGIPQLAFKSSVRPDTHKEQKAPKTPNFDEEAKAAVKADGLPSLEPKKTKGRVVFDNVESLYLRTGGKVVEAFRTETEGRRSVVVQDGKIHCVSGVALESLRKFGTCSSEDLRTRPDVTRIDLDGGSMAPGLSTFGTPLGLRHISAERSTGDGSVDLSVSGQDLVRTADGLFFQTRDALITYHSGVTTSITPPSLGLATAFSTGAHHKLEKGALLSEDTALFTTISMGDDESISTQIRNLRKALVSAVNGTTGGDLGAAFKRVVEGEIPLVIKVENADIMATLIQLKGEVESTIKAQRQMAEKLRITFVGAAEAHLLASEIAGAGIGVIVAPVRPFPGSWQQLRILPGPPLSEKTAVETLIQHNVTVAISSDAADESWATRNLRWDAGWVALDSHDRISTSDALELASTRVEELVGLKIDDDDRDLVATKGGKLLEFEGKVTAVISNKRGVVDIF</sequence>
<dbReference type="PANTHER" id="PTHR43668:SF5">
    <property type="entry name" value="AMIDOHYDROLASE 3 DOMAIN-CONTAINING PROTEIN"/>
    <property type="match status" value="1"/>
</dbReference>
<dbReference type="InterPro" id="IPR011059">
    <property type="entry name" value="Metal-dep_hydrolase_composite"/>
</dbReference>
<feature type="transmembrane region" description="Helical" evidence="2">
    <location>
        <begin position="36"/>
        <end position="56"/>
    </location>
</feature>
<proteinExistence type="predicted"/>
<accession>A0ABR2ZK00</accession>
<feature type="region of interest" description="Disordered" evidence="1">
    <location>
        <begin position="174"/>
        <end position="193"/>
    </location>
</feature>
<name>A0ABR2ZK00_9AGAR</name>
<dbReference type="PANTHER" id="PTHR43668">
    <property type="entry name" value="ALLANTOINASE"/>
    <property type="match status" value="1"/>
</dbReference>
<evidence type="ECO:0000313" key="5">
    <source>
        <dbReference type="Proteomes" id="UP001437256"/>
    </source>
</evidence>
<keyword evidence="2" id="KW-1133">Transmembrane helix</keyword>
<dbReference type="InterPro" id="IPR050138">
    <property type="entry name" value="DHOase/Allantoinase_Hydrolase"/>
</dbReference>
<dbReference type="Proteomes" id="UP001437256">
    <property type="component" value="Unassembled WGS sequence"/>
</dbReference>
<feature type="compositionally biased region" description="Polar residues" evidence="1">
    <location>
        <begin position="182"/>
        <end position="193"/>
    </location>
</feature>
<evidence type="ECO:0000256" key="1">
    <source>
        <dbReference type="SAM" id="MobiDB-lite"/>
    </source>
</evidence>
<reference evidence="4 5" key="1">
    <citation type="submission" date="2024-05" db="EMBL/GenBank/DDBJ databases">
        <title>A draft genome resource for the thread blight pathogen Marasmius tenuissimus strain MS-2.</title>
        <authorList>
            <person name="Yulfo-Soto G.E."/>
            <person name="Baruah I.K."/>
            <person name="Amoako-Attah I."/>
            <person name="Bukari Y."/>
            <person name="Meinhardt L.W."/>
            <person name="Bailey B.A."/>
            <person name="Cohen S.P."/>
        </authorList>
    </citation>
    <scope>NUCLEOTIDE SEQUENCE [LARGE SCALE GENOMIC DNA]</scope>
    <source>
        <strain evidence="4 5">MS-2</strain>
    </source>
</reference>
<keyword evidence="2" id="KW-0812">Transmembrane</keyword>
<keyword evidence="2" id="KW-0472">Membrane</keyword>
<comment type="caution">
    <text evidence="4">The sequence shown here is derived from an EMBL/GenBank/DDBJ whole genome shotgun (WGS) entry which is preliminary data.</text>
</comment>
<dbReference type="EMBL" id="JBBXMP010000117">
    <property type="protein sequence ID" value="KAL0061982.1"/>
    <property type="molecule type" value="Genomic_DNA"/>
</dbReference>
<dbReference type="Gene3D" id="3.20.20.140">
    <property type="entry name" value="Metal-dependent hydrolases"/>
    <property type="match status" value="2"/>
</dbReference>
<evidence type="ECO:0000256" key="2">
    <source>
        <dbReference type="SAM" id="Phobius"/>
    </source>
</evidence>
<dbReference type="Pfam" id="PF01979">
    <property type="entry name" value="Amidohydro_1"/>
    <property type="match status" value="1"/>
</dbReference>
<dbReference type="InterPro" id="IPR032466">
    <property type="entry name" value="Metal_Hydrolase"/>
</dbReference>
<evidence type="ECO:0000313" key="4">
    <source>
        <dbReference type="EMBL" id="KAL0061982.1"/>
    </source>
</evidence>
<dbReference type="SUPFAM" id="SSF51338">
    <property type="entry name" value="Composite domain of metallo-dependent hydrolases"/>
    <property type="match status" value="1"/>
</dbReference>
<feature type="domain" description="Amidohydrolase-related" evidence="3">
    <location>
        <begin position="410"/>
        <end position="504"/>
    </location>
</feature>
<dbReference type="SUPFAM" id="SSF51556">
    <property type="entry name" value="Metallo-dependent hydrolases"/>
    <property type="match status" value="1"/>
</dbReference>
<gene>
    <name evidence="4" type="ORF">AAF712_011137</name>
</gene>
<keyword evidence="5" id="KW-1185">Reference proteome</keyword>
<dbReference type="InterPro" id="IPR006680">
    <property type="entry name" value="Amidohydro-rel"/>
</dbReference>